<organism evidence="1 2">
    <name type="scientific">Desulfosudis oleivorans (strain DSM 6200 / JCM 39069 / Hxd3)</name>
    <name type="common">Desulfococcus oleovorans</name>
    <dbReference type="NCBI Taxonomy" id="96561"/>
    <lineage>
        <taxon>Bacteria</taxon>
        <taxon>Pseudomonadati</taxon>
        <taxon>Thermodesulfobacteriota</taxon>
        <taxon>Desulfobacteria</taxon>
        <taxon>Desulfobacterales</taxon>
        <taxon>Desulfosudaceae</taxon>
        <taxon>Desulfosudis</taxon>
    </lineage>
</organism>
<sequence length="111" mass="11830">MKTNWRVFGIALACLVVLVLVSGLPGSAGQNDLAAEDVQEIVAQETGNQGRILSVGDGSVNIDDVEYFFSGNTRFYSATGKTLSPSSFRTGSLVRFLLDTPSTIGVMIKLK</sequence>
<evidence type="ECO:0000313" key="1">
    <source>
        <dbReference type="EMBL" id="ABW66301.1"/>
    </source>
</evidence>
<reference evidence="1 2" key="1">
    <citation type="submission" date="2007-10" db="EMBL/GenBank/DDBJ databases">
        <title>Complete sequence of Desulfococcus oleovorans Hxd3.</title>
        <authorList>
            <consortium name="US DOE Joint Genome Institute"/>
            <person name="Copeland A."/>
            <person name="Lucas S."/>
            <person name="Lapidus A."/>
            <person name="Barry K."/>
            <person name="Glavina del Rio T."/>
            <person name="Dalin E."/>
            <person name="Tice H."/>
            <person name="Pitluck S."/>
            <person name="Kiss H."/>
            <person name="Brettin T."/>
            <person name="Bruce D."/>
            <person name="Detter J.C."/>
            <person name="Han C."/>
            <person name="Schmutz J."/>
            <person name="Larimer F."/>
            <person name="Land M."/>
            <person name="Hauser L."/>
            <person name="Kyrpides N."/>
            <person name="Kim E."/>
            <person name="Wawrik B."/>
            <person name="Richardson P."/>
        </authorList>
    </citation>
    <scope>NUCLEOTIDE SEQUENCE [LARGE SCALE GENOMIC DNA]</scope>
    <source>
        <strain evidence="2">DSM 6200 / JCM 39069 / Hxd3</strain>
    </source>
</reference>
<accession>A8ZTN7</accession>
<dbReference type="STRING" id="96561.Dole_0491"/>
<dbReference type="RefSeq" id="WP_012173920.1">
    <property type="nucleotide sequence ID" value="NC_009943.1"/>
</dbReference>
<dbReference type="KEGG" id="dol:Dole_0491"/>
<dbReference type="HOGENOM" id="CLU_2154298_0_0_7"/>
<keyword evidence="2" id="KW-1185">Reference proteome</keyword>
<dbReference type="AlphaFoldDB" id="A8ZTN7"/>
<name>A8ZTN7_DESOH</name>
<protein>
    <submittedName>
        <fullName evidence="1">Uncharacterized protein</fullName>
    </submittedName>
</protein>
<dbReference type="Proteomes" id="UP000008561">
    <property type="component" value="Chromosome"/>
</dbReference>
<proteinExistence type="predicted"/>
<evidence type="ECO:0000313" key="2">
    <source>
        <dbReference type="Proteomes" id="UP000008561"/>
    </source>
</evidence>
<gene>
    <name evidence="1" type="ordered locus">Dole_0491</name>
</gene>
<dbReference type="EMBL" id="CP000859">
    <property type="protein sequence ID" value="ABW66301.1"/>
    <property type="molecule type" value="Genomic_DNA"/>
</dbReference>